<dbReference type="GeneID" id="65122207"/>
<reference evidence="3 4" key="1">
    <citation type="submission" date="2019-08" db="EMBL/GenBank/DDBJ databases">
        <authorList>
            <person name="Fong R.M."/>
            <person name="Hays E.G."/>
            <person name="Kim K."/>
            <person name="Kina Wei M.H."/>
            <person name="Lechuga A.S."/>
            <person name="Lee D.E."/>
            <person name="Ly A.M."/>
            <person name="Patel N.R."/>
            <person name="Sell P.J."/>
            <person name="Yuen A.G."/>
            <person name="Zhang D.M."/>
            <person name="Reddi K."/>
            <person name="Freise A.C."/>
            <person name="Moberg-Parker J."/>
            <person name="Garlena R.A."/>
            <person name="Russell D.A."/>
            <person name="Pope W.H."/>
            <person name="Jacobs-Sera D."/>
            <person name="Hatfull G.F."/>
        </authorList>
    </citation>
    <scope>NUCLEOTIDE SEQUENCE [LARGE SCALE GENOMIC DNA]</scope>
</reference>
<dbReference type="KEGG" id="vg:65122207"/>
<dbReference type="RefSeq" id="YP_010104264.1">
    <property type="nucleotide sequence ID" value="NC_055816.1"/>
</dbReference>
<dbReference type="InterPro" id="IPR010982">
    <property type="entry name" value="Lambda_DNA-bd_dom_sf"/>
</dbReference>
<dbReference type="SUPFAM" id="SSF47413">
    <property type="entry name" value="lambda repressor-like DNA-binding domains"/>
    <property type="match status" value="1"/>
</dbReference>
<evidence type="ECO:0000313" key="3">
    <source>
        <dbReference type="EMBL" id="QFP95875.1"/>
    </source>
</evidence>
<feature type="domain" description="HTH cro/C1-type" evidence="2">
    <location>
        <begin position="20"/>
        <end position="74"/>
    </location>
</feature>
<dbReference type="SMART" id="SM00530">
    <property type="entry name" value="HTH_XRE"/>
    <property type="match status" value="1"/>
</dbReference>
<dbReference type="PROSITE" id="PS50943">
    <property type="entry name" value="HTH_CROC1"/>
    <property type="match status" value="1"/>
</dbReference>
<dbReference type="Gene3D" id="1.10.260.40">
    <property type="entry name" value="lambda repressor-like DNA-binding domains"/>
    <property type="match status" value="1"/>
</dbReference>
<dbReference type="InterPro" id="IPR001387">
    <property type="entry name" value="Cro/C1-type_HTH"/>
</dbReference>
<sequence>MTTAVEGPRRHLPEEVAERVRIALAARRVTQRALCSALELSPPSVSKRVSGKHPFDLAEIEVVAETAGVSVVWLLTGLDTPSPDGDGDGHQSPLTGSNRRPLAYKVAAQPRTVIPVDFTRDTPTELPGIAA</sequence>
<dbReference type="CDD" id="cd00093">
    <property type="entry name" value="HTH_XRE"/>
    <property type="match status" value="1"/>
</dbReference>
<evidence type="ECO:0000259" key="2">
    <source>
        <dbReference type="PROSITE" id="PS50943"/>
    </source>
</evidence>
<evidence type="ECO:0000313" key="4">
    <source>
        <dbReference type="Proteomes" id="UP000325475"/>
    </source>
</evidence>
<dbReference type="GO" id="GO:0003677">
    <property type="term" value="F:DNA binding"/>
    <property type="evidence" value="ECO:0007669"/>
    <property type="project" value="InterPro"/>
</dbReference>
<proteinExistence type="predicted"/>
<gene>
    <name evidence="3" type="primary">50</name>
    <name evidence="3" type="ORF">SEA_FIREBALL_50</name>
</gene>
<dbReference type="EMBL" id="MN284907">
    <property type="protein sequence ID" value="QFP95875.1"/>
    <property type="molecule type" value="Genomic_DNA"/>
</dbReference>
<organism evidence="3 4">
    <name type="scientific">Gordonia phage Fireball</name>
    <dbReference type="NCBI Taxonomy" id="2652412"/>
    <lineage>
        <taxon>Viruses</taxon>
        <taxon>Duplodnaviria</taxon>
        <taxon>Heunggongvirae</taxon>
        <taxon>Uroviricota</taxon>
        <taxon>Caudoviricetes</taxon>
        <taxon>Stackebrandtviridae</taxon>
        <taxon>Frickvirinae</taxon>
        <taxon>Wizardvirus</taxon>
        <taxon>Wizardvirus fireball</taxon>
    </lineage>
</organism>
<evidence type="ECO:0000256" key="1">
    <source>
        <dbReference type="SAM" id="MobiDB-lite"/>
    </source>
</evidence>
<feature type="region of interest" description="Disordered" evidence="1">
    <location>
        <begin position="78"/>
        <end position="101"/>
    </location>
</feature>
<dbReference type="InterPro" id="IPR013975">
    <property type="entry name" value="Tscrpt_reg_BetR_N"/>
</dbReference>
<dbReference type="Proteomes" id="UP000325475">
    <property type="component" value="Segment"/>
</dbReference>
<name>A0A5P8DA50_9CAUD</name>
<keyword evidence="4" id="KW-1185">Reference proteome</keyword>
<dbReference type="Pfam" id="PF08667">
    <property type="entry name" value="BetR"/>
    <property type="match status" value="1"/>
</dbReference>
<protein>
    <submittedName>
        <fullName evidence="3">Immunity repressor</fullName>
    </submittedName>
</protein>
<accession>A0A5P8DA50</accession>